<sequence>MKSQNIKLNMILSVIIIVLVIYFTYLKYENEKNIIKEGNIGRKIKKAVTKQVVKQVTKVIKPIEKTLKNQVKVAITQSTKPIKKTISGVKNIIKKITKLVANVIKGLKNGIVKPIKDAFKYIGLMFAQIGLLICDFLQQIVQIPTCLISYIIWIVIKLKDEVIQTIILPIIKKILKKIFGRFYPETIVNYFLKFMNWFIDFHFYILSSIGSFFGINNLFYKEKCFNFTGNFKKRIKNMKKHLKKAGSSFKDFGKMGFK</sequence>
<protein>
    <submittedName>
        <fullName evidence="2">Uncharacterized protein</fullName>
    </submittedName>
</protein>
<evidence type="ECO:0000313" key="2">
    <source>
        <dbReference type="EMBL" id="QHT93845.1"/>
    </source>
</evidence>
<accession>A0A6C0IMW3</accession>
<name>A0A6C0IMW3_9ZZZZ</name>
<dbReference type="AlphaFoldDB" id="A0A6C0IMW3"/>
<feature type="transmembrane region" description="Helical" evidence="1">
    <location>
        <begin position="6"/>
        <end position="26"/>
    </location>
</feature>
<keyword evidence="1" id="KW-0812">Transmembrane</keyword>
<feature type="transmembrane region" description="Helical" evidence="1">
    <location>
        <begin position="201"/>
        <end position="220"/>
    </location>
</feature>
<keyword evidence="1" id="KW-0472">Membrane</keyword>
<proteinExistence type="predicted"/>
<organism evidence="2">
    <name type="scientific">viral metagenome</name>
    <dbReference type="NCBI Taxonomy" id="1070528"/>
    <lineage>
        <taxon>unclassified sequences</taxon>
        <taxon>metagenomes</taxon>
        <taxon>organismal metagenomes</taxon>
    </lineage>
</organism>
<feature type="transmembrane region" description="Helical" evidence="1">
    <location>
        <begin position="121"/>
        <end position="141"/>
    </location>
</feature>
<evidence type="ECO:0000256" key="1">
    <source>
        <dbReference type="SAM" id="Phobius"/>
    </source>
</evidence>
<reference evidence="2" key="1">
    <citation type="journal article" date="2020" name="Nature">
        <title>Giant virus diversity and host interactions through global metagenomics.</title>
        <authorList>
            <person name="Schulz F."/>
            <person name="Roux S."/>
            <person name="Paez-Espino D."/>
            <person name="Jungbluth S."/>
            <person name="Walsh D.A."/>
            <person name="Denef V.J."/>
            <person name="McMahon K.D."/>
            <person name="Konstantinidis K.T."/>
            <person name="Eloe-Fadrosh E.A."/>
            <person name="Kyrpides N.C."/>
            <person name="Woyke T."/>
        </authorList>
    </citation>
    <scope>NUCLEOTIDE SEQUENCE</scope>
    <source>
        <strain evidence="2">GVMAG-M-3300024258-14</strain>
    </source>
</reference>
<keyword evidence="1" id="KW-1133">Transmembrane helix</keyword>
<dbReference type="EMBL" id="MN740210">
    <property type="protein sequence ID" value="QHT93845.1"/>
    <property type="molecule type" value="Genomic_DNA"/>
</dbReference>